<accession>A0A2B4RC70</accession>
<evidence type="ECO:0000259" key="1">
    <source>
        <dbReference type="Pfam" id="PF10523"/>
    </source>
</evidence>
<proteinExistence type="predicted"/>
<dbReference type="EMBL" id="LSMT01000875">
    <property type="protein sequence ID" value="PFX13895.1"/>
    <property type="molecule type" value="Genomic_DNA"/>
</dbReference>
<dbReference type="GO" id="GO:0003677">
    <property type="term" value="F:DNA binding"/>
    <property type="evidence" value="ECO:0007669"/>
    <property type="project" value="InterPro"/>
</dbReference>
<reference evidence="3" key="1">
    <citation type="journal article" date="2017" name="bioRxiv">
        <title>Comparative analysis of the genomes of Stylophora pistillata and Acropora digitifera provides evidence for extensive differences between species of corals.</title>
        <authorList>
            <person name="Voolstra C.R."/>
            <person name="Li Y."/>
            <person name="Liew Y.J."/>
            <person name="Baumgarten S."/>
            <person name="Zoccola D."/>
            <person name="Flot J.-F."/>
            <person name="Tambutte S."/>
            <person name="Allemand D."/>
            <person name="Aranda M."/>
        </authorList>
    </citation>
    <scope>NUCLEOTIDE SEQUENCE [LARGE SCALE GENOMIC DNA]</scope>
</reference>
<evidence type="ECO:0000313" key="3">
    <source>
        <dbReference type="Proteomes" id="UP000225706"/>
    </source>
</evidence>
<dbReference type="AlphaFoldDB" id="A0A2B4RC70"/>
<name>A0A2B4RC70_STYPI</name>
<evidence type="ECO:0000313" key="2">
    <source>
        <dbReference type="EMBL" id="PFX13895.1"/>
    </source>
</evidence>
<dbReference type="Pfam" id="PF10523">
    <property type="entry name" value="BEN"/>
    <property type="match status" value="1"/>
</dbReference>
<organism evidence="2 3">
    <name type="scientific">Stylophora pistillata</name>
    <name type="common">Smooth cauliflower coral</name>
    <dbReference type="NCBI Taxonomy" id="50429"/>
    <lineage>
        <taxon>Eukaryota</taxon>
        <taxon>Metazoa</taxon>
        <taxon>Cnidaria</taxon>
        <taxon>Anthozoa</taxon>
        <taxon>Hexacorallia</taxon>
        <taxon>Scleractinia</taxon>
        <taxon>Astrocoeniina</taxon>
        <taxon>Pocilloporidae</taxon>
        <taxon>Stylophora</taxon>
    </lineage>
</organism>
<gene>
    <name evidence="2" type="ORF">AWC38_SpisGene21990</name>
</gene>
<keyword evidence="3" id="KW-1185">Reference proteome</keyword>
<protein>
    <recommendedName>
        <fullName evidence="1">BEN domain-containing protein</fullName>
    </recommendedName>
</protein>
<dbReference type="InterPro" id="IPR018379">
    <property type="entry name" value="BEN_domain"/>
</dbReference>
<sequence length="188" mass="21141">MNPSYQLEMGDHIHVKRDVVQQGETSFSSLPTACSGCQPLLMSLNKRICSLEAEFEKLKRKQRKGKVVIENEVAEKEDPNEERFSGLTKLIEDATDAKSAVEALARQLYSSEELHNSSVTGFQCNKDYTARPGLSPSRRSILESIVLRKGFPAFTRSSVRKDLGLVLKKARANKENKAKCRGKEQRKL</sequence>
<dbReference type="Proteomes" id="UP000225706">
    <property type="component" value="Unassembled WGS sequence"/>
</dbReference>
<feature type="domain" description="BEN" evidence="1">
    <location>
        <begin position="100"/>
        <end position="146"/>
    </location>
</feature>
<comment type="caution">
    <text evidence="2">The sequence shown here is derived from an EMBL/GenBank/DDBJ whole genome shotgun (WGS) entry which is preliminary data.</text>
</comment>